<feature type="region of interest" description="Disordered" evidence="1">
    <location>
        <begin position="103"/>
        <end position="132"/>
    </location>
</feature>
<feature type="compositionally biased region" description="Basic and acidic residues" evidence="1">
    <location>
        <begin position="103"/>
        <end position="120"/>
    </location>
</feature>
<evidence type="ECO:0000256" key="1">
    <source>
        <dbReference type="SAM" id="MobiDB-lite"/>
    </source>
</evidence>
<evidence type="ECO:0000313" key="2">
    <source>
        <dbReference type="EMBL" id="KAL2531688.1"/>
    </source>
</evidence>
<dbReference type="AlphaFoldDB" id="A0ABD1V2Z9"/>
<evidence type="ECO:0000313" key="3">
    <source>
        <dbReference type="Proteomes" id="UP001604336"/>
    </source>
</evidence>
<sequence length="132" mass="14598">MVTPPTTALPLVPISFPPSSAPLPQFTRRLVQIHSGGQPSCVPTPTLAKTPILSLEQRLEDMMGRKIAEAMSKRNSRQQSMVLEEDPFSIEVMAVPLPRDFEQPKMEKYDGSSDPVDHLRAFSGFDEVASHP</sequence>
<comment type="caution">
    <text evidence="2">The sequence shown here is derived from an EMBL/GenBank/DDBJ whole genome shotgun (WGS) entry which is preliminary data.</text>
</comment>
<dbReference type="EMBL" id="JBFOLK010000002">
    <property type="protein sequence ID" value="KAL2531688.1"/>
    <property type="molecule type" value="Genomic_DNA"/>
</dbReference>
<evidence type="ECO:0008006" key="4">
    <source>
        <dbReference type="Google" id="ProtNLM"/>
    </source>
</evidence>
<organism evidence="2 3">
    <name type="scientific">Abeliophyllum distichum</name>
    <dbReference type="NCBI Taxonomy" id="126358"/>
    <lineage>
        <taxon>Eukaryota</taxon>
        <taxon>Viridiplantae</taxon>
        <taxon>Streptophyta</taxon>
        <taxon>Embryophyta</taxon>
        <taxon>Tracheophyta</taxon>
        <taxon>Spermatophyta</taxon>
        <taxon>Magnoliopsida</taxon>
        <taxon>eudicotyledons</taxon>
        <taxon>Gunneridae</taxon>
        <taxon>Pentapetalae</taxon>
        <taxon>asterids</taxon>
        <taxon>lamiids</taxon>
        <taxon>Lamiales</taxon>
        <taxon>Oleaceae</taxon>
        <taxon>Forsythieae</taxon>
        <taxon>Abeliophyllum</taxon>
    </lineage>
</organism>
<dbReference type="Proteomes" id="UP001604336">
    <property type="component" value="Unassembled WGS sequence"/>
</dbReference>
<accession>A0ABD1V2Z9</accession>
<name>A0ABD1V2Z9_9LAMI</name>
<reference evidence="3" key="1">
    <citation type="submission" date="2024-07" db="EMBL/GenBank/DDBJ databases">
        <title>Two chromosome-level genome assemblies of Korean endemic species Abeliophyllum distichum and Forsythia ovata (Oleaceae).</title>
        <authorList>
            <person name="Jang H."/>
        </authorList>
    </citation>
    <scope>NUCLEOTIDE SEQUENCE [LARGE SCALE GENOMIC DNA]</scope>
</reference>
<protein>
    <recommendedName>
        <fullName evidence="4">Reverse transcriptase domain-containing protein</fullName>
    </recommendedName>
</protein>
<proteinExistence type="predicted"/>
<keyword evidence="3" id="KW-1185">Reference proteome</keyword>
<gene>
    <name evidence="2" type="ORF">Adt_05039</name>
</gene>